<evidence type="ECO:0000313" key="3">
    <source>
        <dbReference type="Proteomes" id="UP000000379"/>
    </source>
</evidence>
<protein>
    <recommendedName>
        <fullName evidence="4">Outer membrane protein beta-barrel domain-containing protein</fullName>
    </recommendedName>
</protein>
<dbReference type="AlphaFoldDB" id="D7CRB3"/>
<gene>
    <name evidence="2" type="ordered locus">Trad_2087</name>
</gene>
<feature type="chain" id="PRO_5003094524" description="Outer membrane protein beta-barrel domain-containing protein" evidence="1">
    <location>
        <begin position="25"/>
        <end position="192"/>
    </location>
</feature>
<feature type="signal peptide" evidence="1">
    <location>
        <begin position="1"/>
        <end position="24"/>
    </location>
</feature>
<dbReference type="STRING" id="649638.Trad_2087"/>
<sequence length="192" mass="20140">MLPPHVARRLAALLFLLALSAASAQGLFGRAAPPERWATLAAELSTFGQGAMVGYGQEALFGDNADARFSVAYTVQAFSGELGAELAASALSYTYRPDGAQPQLFLMAYGGVGPRLLVQGGVYDFMRDVTSTAVALNVGALGGLEARLQRVGLFLELQLSLPAVGLVGSNLTFFPLPLLTVPKLSLGTNVYF</sequence>
<proteinExistence type="predicted"/>
<reference evidence="2 3" key="2">
    <citation type="journal article" date="2011" name="Stand. Genomic Sci.">
        <title>Complete genome sequence of Truepera radiovictrix type strain (RQ-24).</title>
        <authorList>
            <person name="Ivanova N."/>
            <person name="Rohde C."/>
            <person name="Munk C."/>
            <person name="Nolan M."/>
            <person name="Lucas S."/>
            <person name="Del Rio T.G."/>
            <person name="Tice H."/>
            <person name="Deshpande S."/>
            <person name="Cheng J.F."/>
            <person name="Tapia R."/>
            <person name="Han C."/>
            <person name="Goodwin L."/>
            <person name="Pitluck S."/>
            <person name="Liolios K."/>
            <person name="Mavromatis K."/>
            <person name="Mikhailova N."/>
            <person name="Pati A."/>
            <person name="Chen A."/>
            <person name="Palaniappan K."/>
            <person name="Land M."/>
            <person name="Hauser L."/>
            <person name="Chang Y.J."/>
            <person name="Jeffries C.D."/>
            <person name="Brambilla E."/>
            <person name="Rohde M."/>
            <person name="Goker M."/>
            <person name="Tindall B.J."/>
            <person name="Woyke T."/>
            <person name="Bristow J."/>
            <person name="Eisen J.A."/>
            <person name="Markowitz V."/>
            <person name="Hugenholtz P."/>
            <person name="Kyrpides N.C."/>
            <person name="Klenk H.P."/>
            <person name="Lapidus A."/>
        </authorList>
    </citation>
    <scope>NUCLEOTIDE SEQUENCE [LARGE SCALE GENOMIC DNA]</scope>
    <source>
        <strain evidence="3">DSM 17093 / CIP 108686 / LMG 22925 / RQ-24</strain>
    </source>
</reference>
<accession>D7CRB3</accession>
<dbReference type="Proteomes" id="UP000000379">
    <property type="component" value="Chromosome"/>
</dbReference>
<name>D7CRB3_TRURR</name>
<dbReference type="KEGG" id="tra:Trad_2087"/>
<evidence type="ECO:0008006" key="4">
    <source>
        <dbReference type="Google" id="ProtNLM"/>
    </source>
</evidence>
<reference evidence="3" key="1">
    <citation type="submission" date="2010-05" db="EMBL/GenBank/DDBJ databases">
        <title>The complete genome of Truepera radiovictris DSM 17093.</title>
        <authorList>
            <consortium name="US DOE Joint Genome Institute (JGI-PGF)"/>
            <person name="Lucas S."/>
            <person name="Copeland A."/>
            <person name="Lapidus A."/>
            <person name="Glavina del Rio T."/>
            <person name="Dalin E."/>
            <person name="Tice H."/>
            <person name="Bruce D."/>
            <person name="Goodwin L."/>
            <person name="Pitluck S."/>
            <person name="Kyrpides N."/>
            <person name="Mavromatis K."/>
            <person name="Ovchinnikova G."/>
            <person name="Munk A.C."/>
            <person name="Detter J.C."/>
            <person name="Han C."/>
            <person name="Tapia R."/>
            <person name="Land M."/>
            <person name="Hauser L."/>
            <person name="Markowitz V."/>
            <person name="Cheng J.-F."/>
            <person name="Hugenholtz P."/>
            <person name="Woyke T."/>
            <person name="Wu D."/>
            <person name="Tindall B."/>
            <person name="Pomrenke H.G."/>
            <person name="Brambilla E."/>
            <person name="Klenk H.-P."/>
            <person name="Eisen J.A."/>
        </authorList>
    </citation>
    <scope>NUCLEOTIDE SEQUENCE [LARGE SCALE GENOMIC DNA]</scope>
    <source>
        <strain evidence="3">DSM 17093 / CIP 108686 / LMG 22925 / RQ-24</strain>
    </source>
</reference>
<evidence type="ECO:0000313" key="2">
    <source>
        <dbReference type="EMBL" id="ADI15201.1"/>
    </source>
</evidence>
<keyword evidence="1" id="KW-0732">Signal</keyword>
<keyword evidence="3" id="KW-1185">Reference proteome</keyword>
<evidence type="ECO:0000256" key="1">
    <source>
        <dbReference type="SAM" id="SignalP"/>
    </source>
</evidence>
<dbReference type="RefSeq" id="WP_013178565.1">
    <property type="nucleotide sequence ID" value="NC_014221.1"/>
</dbReference>
<organism evidence="2 3">
    <name type="scientific">Truepera radiovictrix (strain DSM 17093 / CIP 108686 / LMG 22925 / RQ-24)</name>
    <dbReference type="NCBI Taxonomy" id="649638"/>
    <lineage>
        <taxon>Bacteria</taxon>
        <taxon>Thermotogati</taxon>
        <taxon>Deinococcota</taxon>
        <taxon>Deinococci</taxon>
        <taxon>Trueperales</taxon>
        <taxon>Trueperaceae</taxon>
        <taxon>Truepera</taxon>
    </lineage>
</organism>
<dbReference type="EMBL" id="CP002049">
    <property type="protein sequence ID" value="ADI15201.1"/>
    <property type="molecule type" value="Genomic_DNA"/>
</dbReference>
<dbReference type="HOGENOM" id="CLU_1414634_0_0_0"/>